<evidence type="ECO:0000313" key="1">
    <source>
        <dbReference type="EMBL" id="KAK0732304.1"/>
    </source>
</evidence>
<accession>A0AA40E8L4</accession>
<keyword evidence="2" id="KW-1185">Reference proteome</keyword>
<dbReference type="EMBL" id="JAUKUA010000001">
    <property type="protein sequence ID" value="KAK0732304.1"/>
    <property type="molecule type" value="Genomic_DNA"/>
</dbReference>
<dbReference type="GO" id="GO:0005506">
    <property type="term" value="F:iron ion binding"/>
    <property type="evidence" value="ECO:0007669"/>
    <property type="project" value="InterPro"/>
</dbReference>
<dbReference type="GO" id="GO:0020037">
    <property type="term" value="F:heme binding"/>
    <property type="evidence" value="ECO:0007669"/>
    <property type="project" value="InterPro"/>
</dbReference>
<comment type="caution">
    <text evidence="1">The sequence shown here is derived from an EMBL/GenBank/DDBJ whole genome shotgun (WGS) entry which is preliminary data.</text>
</comment>
<dbReference type="Gene3D" id="1.10.630.10">
    <property type="entry name" value="Cytochrome P450"/>
    <property type="match status" value="1"/>
</dbReference>
<proteinExistence type="predicted"/>
<dbReference type="SUPFAM" id="SSF48264">
    <property type="entry name" value="Cytochrome P450"/>
    <property type="match status" value="1"/>
</dbReference>
<organism evidence="1 2">
    <name type="scientific">Lasiosphaeris hirsuta</name>
    <dbReference type="NCBI Taxonomy" id="260670"/>
    <lineage>
        <taxon>Eukaryota</taxon>
        <taxon>Fungi</taxon>
        <taxon>Dikarya</taxon>
        <taxon>Ascomycota</taxon>
        <taxon>Pezizomycotina</taxon>
        <taxon>Sordariomycetes</taxon>
        <taxon>Sordariomycetidae</taxon>
        <taxon>Sordariales</taxon>
        <taxon>Lasiosphaeriaceae</taxon>
        <taxon>Lasiosphaeris</taxon>
    </lineage>
</organism>
<protein>
    <submittedName>
        <fullName evidence="1">Uncharacterized protein</fullName>
    </submittedName>
</protein>
<gene>
    <name evidence="1" type="ORF">B0H67DRAFT_640595</name>
</gene>
<dbReference type="InterPro" id="IPR036396">
    <property type="entry name" value="Cyt_P450_sf"/>
</dbReference>
<dbReference type="GO" id="GO:0004497">
    <property type="term" value="F:monooxygenase activity"/>
    <property type="evidence" value="ECO:0007669"/>
    <property type="project" value="InterPro"/>
</dbReference>
<dbReference type="Proteomes" id="UP001172102">
    <property type="component" value="Unassembled WGS sequence"/>
</dbReference>
<name>A0AA40E8L4_9PEZI</name>
<dbReference type="AlphaFoldDB" id="A0AA40E8L4"/>
<dbReference type="GO" id="GO:0016705">
    <property type="term" value="F:oxidoreductase activity, acting on paired donors, with incorporation or reduction of molecular oxygen"/>
    <property type="evidence" value="ECO:0007669"/>
    <property type="project" value="InterPro"/>
</dbReference>
<evidence type="ECO:0000313" key="2">
    <source>
        <dbReference type="Proteomes" id="UP001172102"/>
    </source>
</evidence>
<sequence length="100" mass="11449">MADTAGFDPNRWLQGDKSTALERYFMPNSCPGQNIARIEMSKVAATLVRACNIRQVDPKQDWRWKAYFTLSPHSWTCYIEKHSSGEDARALVARVSHPKH</sequence>
<reference evidence="1" key="1">
    <citation type="submission" date="2023-06" db="EMBL/GenBank/DDBJ databases">
        <title>Genome-scale phylogeny and comparative genomics of the fungal order Sordariales.</title>
        <authorList>
            <consortium name="Lawrence Berkeley National Laboratory"/>
            <person name="Hensen N."/>
            <person name="Bonometti L."/>
            <person name="Westerberg I."/>
            <person name="Brannstrom I.O."/>
            <person name="Guillou S."/>
            <person name="Cros-Aarteil S."/>
            <person name="Calhoun S."/>
            <person name="Haridas S."/>
            <person name="Kuo A."/>
            <person name="Mondo S."/>
            <person name="Pangilinan J."/>
            <person name="Riley R."/>
            <person name="Labutti K."/>
            <person name="Andreopoulos B."/>
            <person name="Lipzen A."/>
            <person name="Chen C."/>
            <person name="Yanf M."/>
            <person name="Daum C."/>
            <person name="Ng V."/>
            <person name="Clum A."/>
            <person name="Steindorff A."/>
            <person name="Ohm R."/>
            <person name="Martin F."/>
            <person name="Silar P."/>
            <person name="Natvig D."/>
            <person name="Lalanne C."/>
            <person name="Gautier V."/>
            <person name="Ament-Velasquez S.L."/>
            <person name="Kruys A."/>
            <person name="Hutchinson M.I."/>
            <person name="Powell A.J."/>
            <person name="Barry K."/>
            <person name="Miller A.N."/>
            <person name="Grigoriev I.V."/>
            <person name="Debuchy R."/>
            <person name="Gladieux P."/>
            <person name="Thoren M.H."/>
            <person name="Johannesson H."/>
        </authorList>
    </citation>
    <scope>NUCLEOTIDE SEQUENCE</scope>
    <source>
        <strain evidence="1">SMH4607-1</strain>
    </source>
</reference>